<comment type="caution">
    <text evidence="9">The sequence shown here is derived from an EMBL/GenBank/DDBJ whole genome shotgun (WGS) entry which is preliminary data.</text>
</comment>
<dbReference type="GO" id="GO:0006283">
    <property type="term" value="P:transcription-coupled nucleotide-excision repair"/>
    <property type="evidence" value="ECO:0007669"/>
    <property type="project" value="TreeGrafter"/>
</dbReference>
<evidence type="ECO:0000313" key="9">
    <source>
        <dbReference type="EMBL" id="ODN80868.1"/>
    </source>
</evidence>
<keyword evidence="5" id="KW-0862">Zinc</keyword>
<dbReference type="GO" id="GO:0001193">
    <property type="term" value="P:maintenance of transcriptional fidelity during transcription elongation by RNA polymerase II"/>
    <property type="evidence" value="ECO:0007669"/>
    <property type="project" value="TreeGrafter"/>
</dbReference>
<dbReference type="GO" id="GO:0003676">
    <property type="term" value="F:nucleic acid binding"/>
    <property type="evidence" value="ECO:0007669"/>
    <property type="project" value="InterPro"/>
</dbReference>
<dbReference type="OrthoDB" id="282270at2759"/>
<dbReference type="PANTHER" id="PTHR11239:SF1">
    <property type="entry name" value="DNA-DIRECTED RNA POLYMERASE II SUBUNIT RPB9"/>
    <property type="match status" value="1"/>
</dbReference>
<feature type="domain" description="TFIIS-type" evidence="8">
    <location>
        <begin position="104"/>
        <end position="144"/>
    </location>
</feature>
<dbReference type="SUPFAM" id="SSF57783">
    <property type="entry name" value="Zinc beta-ribbon"/>
    <property type="match status" value="1"/>
</dbReference>
<evidence type="ECO:0000256" key="1">
    <source>
        <dbReference type="ARBA" id="ARBA00011730"/>
    </source>
</evidence>
<dbReference type="GO" id="GO:0003899">
    <property type="term" value="F:DNA-directed RNA polymerase activity"/>
    <property type="evidence" value="ECO:0007669"/>
    <property type="project" value="InterPro"/>
</dbReference>
<dbReference type="Gene3D" id="2.20.25.10">
    <property type="match status" value="2"/>
</dbReference>
<evidence type="ECO:0000256" key="3">
    <source>
        <dbReference type="ARBA" id="ARBA00022723"/>
    </source>
</evidence>
<dbReference type="Proteomes" id="UP000094065">
    <property type="component" value="Unassembled WGS sequence"/>
</dbReference>
<evidence type="ECO:0000256" key="7">
    <source>
        <dbReference type="PROSITE-ProRule" id="PRU00472"/>
    </source>
</evidence>
<dbReference type="RefSeq" id="XP_018995434.1">
    <property type="nucleotide sequence ID" value="XM_019136765.1"/>
</dbReference>
<evidence type="ECO:0000256" key="5">
    <source>
        <dbReference type="ARBA" id="ARBA00022833"/>
    </source>
</evidence>
<proteinExistence type="predicted"/>
<keyword evidence="4 7" id="KW-0863">Zinc-finger</keyword>
<dbReference type="GeneID" id="30154315"/>
<keyword evidence="10" id="KW-1185">Reference proteome</keyword>
<keyword evidence="3" id="KW-0479">Metal-binding</keyword>
<evidence type="ECO:0000259" key="8">
    <source>
        <dbReference type="PROSITE" id="PS51133"/>
    </source>
</evidence>
<evidence type="ECO:0000256" key="2">
    <source>
        <dbReference type="ARBA" id="ARBA00015926"/>
    </source>
</evidence>
<dbReference type="GO" id="GO:0006367">
    <property type="term" value="P:transcription initiation at RNA polymerase II promoter"/>
    <property type="evidence" value="ECO:0007669"/>
    <property type="project" value="TreeGrafter"/>
</dbReference>
<protein>
    <recommendedName>
        <fullName evidence="2">DNA-directed RNA polymerase II subunit RPB9</fullName>
    </recommendedName>
    <alternativeName>
        <fullName evidence="6">DNA-directed RNA polymerase II subunit 9</fullName>
    </alternativeName>
</protein>
<organism evidence="9 10">
    <name type="scientific">Cryptococcus amylolentus CBS 6039</name>
    <dbReference type="NCBI Taxonomy" id="1295533"/>
    <lineage>
        <taxon>Eukaryota</taxon>
        <taxon>Fungi</taxon>
        <taxon>Dikarya</taxon>
        <taxon>Basidiomycota</taxon>
        <taxon>Agaricomycotina</taxon>
        <taxon>Tremellomycetes</taxon>
        <taxon>Tremellales</taxon>
        <taxon>Cryptococcaceae</taxon>
        <taxon>Cryptococcus</taxon>
    </lineage>
</organism>
<dbReference type="EMBL" id="AWGJ01000004">
    <property type="protein sequence ID" value="ODN80868.1"/>
    <property type="molecule type" value="Genomic_DNA"/>
</dbReference>
<dbReference type="AlphaFoldDB" id="A0A1E3HX20"/>
<dbReference type="InterPro" id="IPR001222">
    <property type="entry name" value="Znf_TFIIS"/>
</dbReference>
<dbReference type="PANTHER" id="PTHR11239">
    <property type="entry name" value="DNA-DIRECTED RNA POLYMERASE"/>
    <property type="match status" value="1"/>
</dbReference>
<dbReference type="GO" id="GO:0005665">
    <property type="term" value="C:RNA polymerase II, core complex"/>
    <property type="evidence" value="ECO:0007669"/>
    <property type="project" value="TreeGrafter"/>
</dbReference>
<evidence type="ECO:0000313" key="10">
    <source>
        <dbReference type="Proteomes" id="UP000094065"/>
    </source>
</evidence>
<dbReference type="SMART" id="SM00440">
    <property type="entry name" value="ZnF_C2C2"/>
    <property type="match status" value="1"/>
</dbReference>
<dbReference type="CDD" id="cd10508">
    <property type="entry name" value="Zn-ribbon_RPB9"/>
    <property type="match status" value="1"/>
</dbReference>
<dbReference type="InterPro" id="IPR012164">
    <property type="entry name" value="Rpa12/Rpb9/Rpc10/TFS"/>
</dbReference>
<dbReference type="GO" id="GO:0008270">
    <property type="term" value="F:zinc ion binding"/>
    <property type="evidence" value="ECO:0007669"/>
    <property type="project" value="UniProtKB-KW"/>
</dbReference>
<gene>
    <name evidence="9" type="ORF">L202_03006</name>
</gene>
<dbReference type="InterPro" id="IPR034012">
    <property type="entry name" value="Zn_ribbon_RPB9_C"/>
</dbReference>
<name>A0A1E3HX20_9TREE</name>
<dbReference type="PROSITE" id="PS51133">
    <property type="entry name" value="ZF_TFIIS_2"/>
    <property type="match status" value="1"/>
</dbReference>
<accession>A0A1E3HX20</accession>
<sequence>MQQPPLSQSTLRLFTPAGLDLRWKIDGRDMIQGMIPLDDMLTLLQSDNNAKVLLYQCRNCNYTENATIEPGMAGRVYKHDLLTVAREQPGETKDLDTDPALQRSSIECPACHHHGAVFYQDQGRRITTNMTLFYSCINCKNLFRDPNIKQR</sequence>
<evidence type="ECO:0000256" key="4">
    <source>
        <dbReference type="ARBA" id="ARBA00022771"/>
    </source>
</evidence>
<evidence type="ECO:0000256" key="6">
    <source>
        <dbReference type="ARBA" id="ARBA00042129"/>
    </source>
</evidence>
<comment type="subunit">
    <text evidence="1">Component of the RNA polymerase II (Pol II) complex consisting of 12 subunits.</text>
</comment>
<reference evidence="9 10" key="1">
    <citation type="submission" date="2016-06" db="EMBL/GenBank/DDBJ databases">
        <title>Evolution of pathogenesis and genome organization in the Tremellales.</title>
        <authorList>
            <person name="Cuomo C."/>
            <person name="Litvintseva A."/>
            <person name="Heitman J."/>
            <person name="Chen Y."/>
            <person name="Sun S."/>
            <person name="Springer D."/>
            <person name="Dromer F."/>
            <person name="Young S."/>
            <person name="Zeng Q."/>
            <person name="Chapman S."/>
            <person name="Gujja S."/>
            <person name="Saif S."/>
            <person name="Birren B."/>
        </authorList>
    </citation>
    <scope>NUCLEOTIDE SEQUENCE [LARGE SCALE GENOMIC DNA]</scope>
    <source>
        <strain evidence="9 10">CBS 6039</strain>
    </source>
</reference>
<dbReference type="STRING" id="1295533.A0A1E3HX20"/>
<dbReference type="Pfam" id="PF01096">
    <property type="entry name" value="Zn_ribbon_TFIIS"/>
    <property type="match status" value="1"/>
</dbReference>